<name>A0A8I0SFL2_9MICO</name>
<dbReference type="InterPro" id="IPR036390">
    <property type="entry name" value="WH_DNA-bd_sf"/>
</dbReference>
<comment type="caution">
    <text evidence="2">The sequence shown here is derived from an EMBL/GenBank/DDBJ whole genome shotgun (WGS) entry which is preliminary data.</text>
</comment>
<dbReference type="Proteomes" id="UP000634579">
    <property type="component" value="Unassembled WGS sequence"/>
</dbReference>
<protein>
    <submittedName>
        <fullName evidence="2">MarR family transcriptional regulator</fullName>
    </submittedName>
</protein>
<gene>
    <name evidence="2" type="ORF">ITJ42_15405</name>
</gene>
<keyword evidence="3" id="KW-1185">Reference proteome</keyword>
<evidence type="ECO:0000259" key="1">
    <source>
        <dbReference type="PROSITE" id="PS50995"/>
    </source>
</evidence>
<accession>A0A8I0SFL2</accession>
<dbReference type="Gene3D" id="1.10.10.10">
    <property type="entry name" value="Winged helix-like DNA-binding domain superfamily/Winged helix DNA-binding domain"/>
    <property type="match status" value="1"/>
</dbReference>
<dbReference type="EMBL" id="JADKRP010000005">
    <property type="protein sequence ID" value="MBF4632605.1"/>
    <property type="molecule type" value="Genomic_DNA"/>
</dbReference>
<dbReference type="PRINTS" id="PR00598">
    <property type="entry name" value="HTHMARR"/>
</dbReference>
<feature type="domain" description="HTH marR-type" evidence="1">
    <location>
        <begin position="7"/>
        <end position="144"/>
    </location>
</feature>
<dbReference type="InterPro" id="IPR036388">
    <property type="entry name" value="WH-like_DNA-bd_sf"/>
</dbReference>
<proteinExistence type="predicted"/>
<dbReference type="SUPFAM" id="SSF46785">
    <property type="entry name" value="Winged helix' DNA-binding domain"/>
    <property type="match status" value="1"/>
</dbReference>
<dbReference type="GO" id="GO:0006950">
    <property type="term" value="P:response to stress"/>
    <property type="evidence" value="ECO:0007669"/>
    <property type="project" value="TreeGrafter"/>
</dbReference>
<dbReference type="RefSeq" id="WP_194676180.1">
    <property type="nucleotide sequence ID" value="NZ_JADKRP010000005.1"/>
</dbReference>
<evidence type="ECO:0000313" key="3">
    <source>
        <dbReference type="Proteomes" id="UP000634579"/>
    </source>
</evidence>
<dbReference type="InterPro" id="IPR000835">
    <property type="entry name" value="HTH_MarR-typ"/>
</dbReference>
<dbReference type="SMART" id="SM00347">
    <property type="entry name" value="HTH_MARR"/>
    <property type="match status" value="1"/>
</dbReference>
<dbReference type="InterPro" id="IPR039422">
    <property type="entry name" value="MarR/SlyA-like"/>
</dbReference>
<evidence type="ECO:0000313" key="2">
    <source>
        <dbReference type="EMBL" id="MBF4632605.1"/>
    </source>
</evidence>
<reference evidence="2 3" key="1">
    <citation type="submission" date="2020-10" db="EMBL/GenBank/DDBJ databases">
        <title>Draft genome sequences of plant-associated actinobacteria.</title>
        <authorList>
            <person name="Tarlachkov S.V."/>
            <person name="Starodumova I.P."/>
            <person name="Dorofeeva L.V."/>
            <person name="Prisyazhnaya N.V."/>
            <person name="Roubtsova T.V."/>
            <person name="Chizhov V.N."/>
            <person name="Nadler S.A."/>
            <person name="Subbotin S.A."/>
            <person name="Evtushenko L.I."/>
        </authorList>
    </citation>
    <scope>NUCLEOTIDE SEQUENCE [LARGE SCALE GENOMIC DNA]</scope>
    <source>
        <strain evidence="2 3">VKM Ac-2886</strain>
    </source>
</reference>
<dbReference type="PANTHER" id="PTHR33164:SF89">
    <property type="entry name" value="MARR FAMILY REGULATORY PROTEIN"/>
    <property type="match status" value="1"/>
</dbReference>
<sequence length="151" mass="15963">MRQVDTRAATLARLRSVTRDMESAALPASVAPLLSLQLTVQQLKVLTVLVTSEDGATGSDLARVFDVSLATVSGLLDRLVGHGVAARTGDPADHRVKRVRATPLGREVVQRLVAARPEFDDDILAGLSDEELAALETGMSAIARQLGRGIA</sequence>
<dbReference type="GO" id="GO:0003700">
    <property type="term" value="F:DNA-binding transcription factor activity"/>
    <property type="evidence" value="ECO:0007669"/>
    <property type="project" value="InterPro"/>
</dbReference>
<dbReference type="PROSITE" id="PS50995">
    <property type="entry name" value="HTH_MARR_2"/>
    <property type="match status" value="1"/>
</dbReference>
<dbReference type="AlphaFoldDB" id="A0A8I0SFL2"/>
<dbReference type="PANTHER" id="PTHR33164">
    <property type="entry name" value="TRANSCRIPTIONAL REGULATOR, MARR FAMILY"/>
    <property type="match status" value="1"/>
</dbReference>
<dbReference type="Pfam" id="PF12802">
    <property type="entry name" value="MarR_2"/>
    <property type="match status" value="1"/>
</dbReference>
<organism evidence="2 3">
    <name type="scientific">Clavibacter phaseoli</name>
    <dbReference type="NCBI Taxonomy" id="1734031"/>
    <lineage>
        <taxon>Bacteria</taxon>
        <taxon>Bacillati</taxon>
        <taxon>Actinomycetota</taxon>
        <taxon>Actinomycetes</taxon>
        <taxon>Micrococcales</taxon>
        <taxon>Microbacteriaceae</taxon>
        <taxon>Clavibacter</taxon>
    </lineage>
</organism>